<evidence type="ECO:0000313" key="1">
    <source>
        <dbReference type="EMBL" id="RKO99951.1"/>
    </source>
</evidence>
<proteinExistence type="predicted"/>
<protein>
    <recommendedName>
        <fullName evidence="3">Peroxisomal membrane protein 4</fullName>
    </recommendedName>
</protein>
<dbReference type="OrthoDB" id="39659at2759"/>
<evidence type="ECO:0008006" key="3">
    <source>
        <dbReference type="Google" id="ProtNLM"/>
    </source>
</evidence>
<dbReference type="InterPro" id="IPR019531">
    <property type="entry name" value="Pmp4"/>
</dbReference>
<organism evidence="1 2">
    <name type="scientific">Caulochytrium protostelioides</name>
    <dbReference type="NCBI Taxonomy" id="1555241"/>
    <lineage>
        <taxon>Eukaryota</taxon>
        <taxon>Fungi</taxon>
        <taxon>Fungi incertae sedis</taxon>
        <taxon>Chytridiomycota</taxon>
        <taxon>Chytridiomycota incertae sedis</taxon>
        <taxon>Chytridiomycetes</taxon>
        <taxon>Caulochytriales</taxon>
        <taxon>Caulochytriaceae</taxon>
        <taxon>Caulochytrium</taxon>
    </lineage>
</organism>
<dbReference type="STRING" id="1555241.A0A4P9X4I3"/>
<reference evidence="2" key="1">
    <citation type="journal article" date="2018" name="Nat. Microbiol.">
        <title>Leveraging single-cell genomics to expand the fungal tree of life.</title>
        <authorList>
            <person name="Ahrendt S.R."/>
            <person name="Quandt C.A."/>
            <person name="Ciobanu D."/>
            <person name="Clum A."/>
            <person name="Salamov A."/>
            <person name="Andreopoulos B."/>
            <person name="Cheng J.F."/>
            <person name="Woyke T."/>
            <person name="Pelin A."/>
            <person name="Henrissat B."/>
            <person name="Reynolds N.K."/>
            <person name="Benny G.L."/>
            <person name="Smith M.E."/>
            <person name="James T.Y."/>
            <person name="Grigoriev I.V."/>
        </authorList>
    </citation>
    <scope>NUCLEOTIDE SEQUENCE [LARGE SCALE GENOMIC DNA]</scope>
    <source>
        <strain evidence="2">ATCC 52028</strain>
    </source>
</reference>
<dbReference type="PIRSF" id="PIRSF013674">
    <property type="entry name" value="PXMP4"/>
    <property type="match status" value="1"/>
</dbReference>
<accession>A0A4P9X4I3</accession>
<dbReference type="EMBL" id="ML014245">
    <property type="protein sequence ID" value="RKO99951.1"/>
    <property type="molecule type" value="Genomic_DNA"/>
</dbReference>
<keyword evidence="2" id="KW-1185">Reference proteome</keyword>
<evidence type="ECO:0000313" key="2">
    <source>
        <dbReference type="Proteomes" id="UP000274922"/>
    </source>
</evidence>
<name>A0A4P9X4I3_9FUNG</name>
<dbReference type="PANTHER" id="PTHR15460:SF3">
    <property type="entry name" value="PEROXISOMAL MEMBRANE PROTEIN 4"/>
    <property type="match status" value="1"/>
</dbReference>
<dbReference type="Pfam" id="PF02466">
    <property type="entry name" value="Tim17"/>
    <property type="match status" value="1"/>
</dbReference>
<sequence length="197" mass="22400">MTVTNPAALYGGAFHELLTIVKGFRNGAVYGAKVRFPHALVMTFLFRTGTLESKIRAILKATYMHGRNLALFVTIFKSLLLAFRLARGRERSLDAFIAGGVGGYMVFGIDNNINHQIVLYLLARVVLGSAKLVQEQVGFKTPRQAWPAFASLVWATVMWLFRHRSRHLQSSLRASMQYLYNDSDKFHDLRTLLWHNR</sequence>
<gene>
    <name evidence="1" type="ORF">CXG81DRAFT_13841</name>
</gene>
<dbReference type="PANTHER" id="PTHR15460">
    <property type="entry name" value="PEROXISOMAL MEMBRANE PROTEIN 4"/>
    <property type="match status" value="1"/>
</dbReference>
<dbReference type="AlphaFoldDB" id="A0A4P9X4I3"/>
<dbReference type="Proteomes" id="UP000274922">
    <property type="component" value="Unassembled WGS sequence"/>
</dbReference>
<dbReference type="GO" id="GO:0005778">
    <property type="term" value="C:peroxisomal membrane"/>
    <property type="evidence" value="ECO:0007669"/>
    <property type="project" value="TreeGrafter"/>
</dbReference>